<gene>
    <name evidence="7" type="ORF">Q8F55_002701</name>
</gene>
<name>A0ABR3QAJ2_9TREE</name>
<dbReference type="PANTHER" id="PTHR42789">
    <property type="entry name" value="D-ISOMER SPECIFIC 2-HYDROXYACID DEHYDROGENASE FAMILY PROTEIN (AFU_ORTHOLOGUE AFUA_6G10090)"/>
    <property type="match status" value="1"/>
</dbReference>
<dbReference type="GeneID" id="95983744"/>
<dbReference type="PANTHER" id="PTHR42789:SF1">
    <property type="entry name" value="D-ISOMER SPECIFIC 2-HYDROXYACID DEHYDROGENASE FAMILY PROTEIN (AFU_ORTHOLOGUE AFUA_6G10090)"/>
    <property type="match status" value="1"/>
</dbReference>
<dbReference type="InterPro" id="IPR006140">
    <property type="entry name" value="D-isomer_DH_NAD-bd"/>
</dbReference>
<dbReference type="Gene3D" id="3.40.50.720">
    <property type="entry name" value="NAD(P)-binding Rossmann-like Domain"/>
    <property type="match status" value="2"/>
</dbReference>
<feature type="domain" description="D-isomer specific 2-hydroxyacid dehydrogenase catalytic" evidence="5">
    <location>
        <begin position="13"/>
        <end position="338"/>
    </location>
</feature>
<dbReference type="RefSeq" id="XP_069211679.1">
    <property type="nucleotide sequence ID" value="XM_069351293.1"/>
</dbReference>
<evidence type="ECO:0000256" key="1">
    <source>
        <dbReference type="ARBA" id="ARBA00005854"/>
    </source>
</evidence>
<evidence type="ECO:0000313" key="8">
    <source>
        <dbReference type="Proteomes" id="UP001565368"/>
    </source>
</evidence>
<dbReference type="InterPro" id="IPR036291">
    <property type="entry name" value="NAD(P)-bd_dom_sf"/>
</dbReference>
<comment type="similarity">
    <text evidence="1 4">Belongs to the D-isomer specific 2-hydroxyacid dehydrogenase family.</text>
</comment>
<accession>A0ABR3QAJ2</accession>
<reference evidence="7 8" key="1">
    <citation type="submission" date="2023-08" db="EMBL/GenBank/DDBJ databases">
        <title>Annotated Genome Sequence of Vanrija albida AlHP1.</title>
        <authorList>
            <person name="Herzog R."/>
        </authorList>
    </citation>
    <scope>NUCLEOTIDE SEQUENCE [LARGE SCALE GENOMIC DNA]</scope>
    <source>
        <strain evidence="7 8">AlHP1</strain>
    </source>
</reference>
<dbReference type="InterPro" id="IPR029753">
    <property type="entry name" value="D-isomer_DH_CS"/>
</dbReference>
<evidence type="ECO:0000256" key="3">
    <source>
        <dbReference type="ARBA" id="ARBA00023027"/>
    </source>
</evidence>
<sequence length="341" mass="36809">MPRIAILDDYNDLSAKYVTDAIRAKADITVFKDTILPSIDEPALIERLKPFDILVTMRERTPLPRSVITALPKLRIILTTGTINRGIDTEAAKERGIVVAGTSAKAPAGVGVTVQHTWALILALATNIPRDGAFIPDGKWLGANPLNTNIFGLTLGLVGLGNLGSEVAKIGGLGFGQKIIAWSTNLTQDKADEQAAKVGLPKGSITAVGKDELFSTADIVSVHLVLSERSRGIVGADDLARLKPTALFVNTARGPIVDEDALIDVLDKGKIRGAAIDVFGIEPLPFDSRWRTIKWGAPRSEVILTPHSGYSYEDLLVWMWERTAENLERVVDGKEPLARIV</sequence>
<dbReference type="SUPFAM" id="SSF51735">
    <property type="entry name" value="NAD(P)-binding Rossmann-fold domains"/>
    <property type="match status" value="1"/>
</dbReference>
<evidence type="ECO:0008006" key="9">
    <source>
        <dbReference type="Google" id="ProtNLM"/>
    </source>
</evidence>
<keyword evidence="8" id="KW-1185">Reference proteome</keyword>
<protein>
    <recommendedName>
        <fullName evidence="9">D-isomer specific 2-hydroxyacid dehydrogenase NAD-binding domain-containing protein</fullName>
    </recommendedName>
</protein>
<dbReference type="CDD" id="cd12169">
    <property type="entry name" value="PGDH_like_1"/>
    <property type="match status" value="1"/>
</dbReference>
<dbReference type="Pfam" id="PF02826">
    <property type="entry name" value="2-Hacid_dh_C"/>
    <property type="match status" value="1"/>
</dbReference>
<dbReference type="EMBL" id="JBBXJM010000002">
    <property type="protein sequence ID" value="KAL1411735.1"/>
    <property type="molecule type" value="Genomic_DNA"/>
</dbReference>
<dbReference type="Pfam" id="PF00389">
    <property type="entry name" value="2-Hacid_dh"/>
    <property type="match status" value="1"/>
</dbReference>
<evidence type="ECO:0000259" key="5">
    <source>
        <dbReference type="Pfam" id="PF00389"/>
    </source>
</evidence>
<dbReference type="Proteomes" id="UP001565368">
    <property type="component" value="Unassembled WGS sequence"/>
</dbReference>
<evidence type="ECO:0000256" key="4">
    <source>
        <dbReference type="RuleBase" id="RU003719"/>
    </source>
</evidence>
<comment type="caution">
    <text evidence="7">The sequence shown here is derived from an EMBL/GenBank/DDBJ whole genome shotgun (WGS) entry which is preliminary data.</text>
</comment>
<dbReference type="PROSITE" id="PS00671">
    <property type="entry name" value="D_2_HYDROXYACID_DH_3"/>
    <property type="match status" value="1"/>
</dbReference>
<keyword evidence="3" id="KW-0520">NAD</keyword>
<evidence type="ECO:0000256" key="2">
    <source>
        <dbReference type="ARBA" id="ARBA00023002"/>
    </source>
</evidence>
<keyword evidence="2 4" id="KW-0560">Oxidoreductase</keyword>
<evidence type="ECO:0000259" key="6">
    <source>
        <dbReference type="Pfam" id="PF02826"/>
    </source>
</evidence>
<evidence type="ECO:0000313" key="7">
    <source>
        <dbReference type="EMBL" id="KAL1411735.1"/>
    </source>
</evidence>
<dbReference type="SUPFAM" id="SSF52283">
    <property type="entry name" value="Formate/glycerate dehydrogenase catalytic domain-like"/>
    <property type="match status" value="1"/>
</dbReference>
<feature type="domain" description="D-isomer specific 2-hydroxyacid dehydrogenase NAD-binding" evidence="6">
    <location>
        <begin position="119"/>
        <end position="309"/>
    </location>
</feature>
<dbReference type="InterPro" id="IPR050857">
    <property type="entry name" value="D-2-hydroxyacid_DH"/>
</dbReference>
<dbReference type="InterPro" id="IPR006139">
    <property type="entry name" value="D-isomer_2_OHA_DH_cat_dom"/>
</dbReference>
<organism evidence="7 8">
    <name type="scientific">Vanrija albida</name>
    <dbReference type="NCBI Taxonomy" id="181172"/>
    <lineage>
        <taxon>Eukaryota</taxon>
        <taxon>Fungi</taxon>
        <taxon>Dikarya</taxon>
        <taxon>Basidiomycota</taxon>
        <taxon>Agaricomycotina</taxon>
        <taxon>Tremellomycetes</taxon>
        <taxon>Trichosporonales</taxon>
        <taxon>Trichosporonaceae</taxon>
        <taxon>Vanrija</taxon>
    </lineage>
</organism>
<proteinExistence type="inferred from homology"/>